<dbReference type="GO" id="GO:0006096">
    <property type="term" value="P:glycolytic process"/>
    <property type="evidence" value="ECO:0007669"/>
    <property type="project" value="UniProtKB-UniPathway"/>
</dbReference>
<dbReference type="EMBL" id="VBPB01000137">
    <property type="protein sequence ID" value="TMQ71858.1"/>
    <property type="molecule type" value="Genomic_DNA"/>
</dbReference>
<keyword evidence="3 4" id="KW-0413">Isomerase</keyword>
<dbReference type="GO" id="GO:0097367">
    <property type="term" value="F:carbohydrate derivative binding"/>
    <property type="evidence" value="ECO:0007669"/>
    <property type="project" value="InterPro"/>
</dbReference>
<comment type="pathway">
    <text evidence="4">Carbohydrate degradation; glycolysis; D-glyceraldehyde 3-phosphate and glycerone phosphate from D-glucose: step 2/4.</text>
</comment>
<protein>
    <recommendedName>
        <fullName evidence="4">Glucose-6-phosphate isomerase</fullName>
        <ecNumber evidence="4">5.3.1.9</ecNumber>
    </recommendedName>
</protein>
<dbReference type="GO" id="GO:0005829">
    <property type="term" value="C:cytosol"/>
    <property type="evidence" value="ECO:0007669"/>
    <property type="project" value="TreeGrafter"/>
</dbReference>
<dbReference type="Gene3D" id="3.40.50.10490">
    <property type="entry name" value="Glucose-6-phosphate isomerase like protein, domain 1"/>
    <property type="match status" value="3"/>
</dbReference>
<dbReference type="AlphaFoldDB" id="A0A538U7J6"/>
<name>A0A538U7J6_UNCEI</name>
<evidence type="ECO:0000256" key="3">
    <source>
        <dbReference type="ARBA" id="ARBA00023235"/>
    </source>
</evidence>
<dbReference type="InterPro" id="IPR001672">
    <property type="entry name" value="G6P_Isomerase"/>
</dbReference>
<dbReference type="Proteomes" id="UP000319771">
    <property type="component" value="Unassembled WGS sequence"/>
</dbReference>
<dbReference type="GO" id="GO:0004347">
    <property type="term" value="F:glucose-6-phosphate isomerase activity"/>
    <property type="evidence" value="ECO:0007669"/>
    <property type="project" value="UniProtKB-EC"/>
</dbReference>
<dbReference type="SUPFAM" id="SSF53697">
    <property type="entry name" value="SIS domain"/>
    <property type="match status" value="1"/>
</dbReference>
<organism evidence="5 6">
    <name type="scientific">Eiseniibacteriota bacterium</name>
    <dbReference type="NCBI Taxonomy" id="2212470"/>
    <lineage>
        <taxon>Bacteria</taxon>
        <taxon>Candidatus Eiseniibacteriota</taxon>
    </lineage>
</organism>
<proteinExistence type="inferred from homology"/>
<keyword evidence="2 4" id="KW-0324">Glycolysis</keyword>
<gene>
    <name evidence="5" type="ORF">E6K81_09085</name>
</gene>
<comment type="catalytic activity">
    <reaction evidence="4">
        <text>alpha-D-glucose 6-phosphate = beta-D-fructose 6-phosphate</text>
        <dbReference type="Rhea" id="RHEA:11816"/>
        <dbReference type="ChEBI" id="CHEBI:57634"/>
        <dbReference type="ChEBI" id="CHEBI:58225"/>
        <dbReference type="EC" id="5.3.1.9"/>
    </reaction>
</comment>
<dbReference type="PANTHER" id="PTHR11469:SF1">
    <property type="entry name" value="GLUCOSE-6-PHOSPHATE ISOMERASE"/>
    <property type="match status" value="1"/>
</dbReference>
<dbReference type="PROSITE" id="PS51463">
    <property type="entry name" value="P_GLUCOSE_ISOMERASE_3"/>
    <property type="match status" value="1"/>
</dbReference>
<reference evidence="5 6" key="1">
    <citation type="journal article" date="2019" name="Nat. Microbiol.">
        <title>Mediterranean grassland soil C-N compound turnover is dependent on rainfall and depth, and is mediated by genomically divergent microorganisms.</title>
        <authorList>
            <person name="Diamond S."/>
            <person name="Andeer P.F."/>
            <person name="Li Z."/>
            <person name="Crits-Christoph A."/>
            <person name="Burstein D."/>
            <person name="Anantharaman K."/>
            <person name="Lane K.R."/>
            <person name="Thomas B.C."/>
            <person name="Pan C."/>
            <person name="Northen T.R."/>
            <person name="Banfield J.F."/>
        </authorList>
    </citation>
    <scope>NUCLEOTIDE SEQUENCE [LARGE SCALE GENOMIC DNA]</scope>
    <source>
        <strain evidence="5">WS_11</strain>
    </source>
</reference>
<dbReference type="GO" id="GO:0006094">
    <property type="term" value="P:gluconeogenesis"/>
    <property type="evidence" value="ECO:0007669"/>
    <property type="project" value="UniProtKB-KW"/>
</dbReference>
<dbReference type="PRINTS" id="PR00662">
    <property type="entry name" value="G6PISOMERASE"/>
</dbReference>
<dbReference type="Pfam" id="PF00342">
    <property type="entry name" value="PGI"/>
    <property type="match status" value="1"/>
</dbReference>
<dbReference type="UniPathway" id="UPA00109">
    <property type="reaction ID" value="UER00181"/>
</dbReference>
<dbReference type="PANTHER" id="PTHR11469">
    <property type="entry name" value="GLUCOSE-6-PHOSPHATE ISOMERASE"/>
    <property type="match status" value="1"/>
</dbReference>
<dbReference type="GO" id="GO:0051156">
    <property type="term" value="P:glucose 6-phosphate metabolic process"/>
    <property type="evidence" value="ECO:0007669"/>
    <property type="project" value="TreeGrafter"/>
</dbReference>
<evidence type="ECO:0000256" key="4">
    <source>
        <dbReference type="RuleBase" id="RU000612"/>
    </source>
</evidence>
<dbReference type="EC" id="5.3.1.9" evidence="4"/>
<evidence type="ECO:0000256" key="2">
    <source>
        <dbReference type="ARBA" id="ARBA00023152"/>
    </source>
</evidence>
<evidence type="ECO:0000313" key="5">
    <source>
        <dbReference type="EMBL" id="TMQ71858.1"/>
    </source>
</evidence>
<evidence type="ECO:0000313" key="6">
    <source>
        <dbReference type="Proteomes" id="UP000319771"/>
    </source>
</evidence>
<dbReference type="GO" id="GO:0048029">
    <property type="term" value="F:monosaccharide binding"/>
    <property type="evidence" value="ECO:0007669"/>
    <property type="project" value="TreeGrafter"/>
</dbReference>
<dbReference type="InterPro" id="IPR046348">
    <property type="entry name" value="SIS_dom_sf"/>
</dbReference>
<evidence type="ECO:0000256" key="1">
    <source>
        <dbReference type="ARBA" id="ARBA00022432"/>
    </source>
</evidence>
<keyword evidence="1 4" id="KW-0312">Gluconeogenesis</keyword>
<comment type="similarity">
    <text evidence="4">Belongs to the GPI family.</text>
</comment>
<sequence length="588" mass="60226">MGAEAPRDPLGLTLALDPALAAAVAARLAGLDADRLSARLWQRDPSLWSAEAAPRETIARRLGWLGLPETMAGELASFRAFAAAARGAGMTHALLLGMGGSSLAPEVLRRSLGVGVEGLELTILDDTSPDAVAAAERTHDPRRTLYLVSSKSGSTLEVACFERTFFAGAQSALGAEAGRHFAAVTDPGSPLEQLARERGYARAFAGTPDVGGRYSALSAFGLVPAALIGADLEALLAGGRAELAPLAAGRAAGEVPGVRLGAVLGELARRGRDKLTLFLGEDWAPLGAWVEQLVAESTGKDGRGIVPVVGEPVGPPEHYGADRVFVTLGALSGATAATVAGLRAASQPVIAWEAPARADAQGLGAAFARWEIATATASAILGVDAFDEPNVTEAKQATRAALDAFHTSGRFPAEPPLALAGALAVSAPAAVVTALRPRLAAPADPTAWAAALLSLARPGDYLAILAYLHRAPGIPERLERLRERAGAAAGIATTLGYGPRYLHSTGQLHKGGPDTGLFLLLTADPAGDRGIPGEGYGFATLHRAQAEGDAAALARHGHRLLRLHLGADAASGLEALIAAIERVRAPLA</sequence>
<accession>A0A538U7J6</accession>
<comment type="caution">
    <text evidence="5">The sequence shown here is derived from an EMBL/GenBank/DDBJ whole genome shotgun (WGS) entry which is preliminary data.</text>
</comment>